<protein>
    <submittedName>
        <fullName evidence="1">Uncharacterized protein</fullName>
    </submittedName>
</protein>
<name>A0A5B7K9Y5_PORTR</name>
<dbReference type="EMBL" id="VSRR010145934">
    <property type="protein sequence ID" value="MPD05423.1"/>
    <property type="molecule type" value="Genomic_DNA"/>
</dbReference>
<sequence>MALLDREGFRHQSLQRDVISLEHLLRTCGDPDSPK</sequence>
<reference evidence="1 2" key="1">
    <citation type="submission" date="2019-05" db="EMBL/GenBank/DDBJ databases">
        <title>Another draft genome of Portunus trituberculatus and its Hox gene families provides insights of decapod evolution.</title>
        <authorList>
            <person name="Jeong J.-H."/>
            <person name="Song I."/>
            <person name="Kim S."/>
            <person name="Choi T."/>
            <person name="Kim D."/>
            <person name="Ryu S."/>
            <person name="Kim W."/>
        </authorList>
    </citation>
    <scope>NUCLEOTIDE SEQUENCE [LARGE SCALE GENOMIC DNA]</scope>
    <source>
        <tissue evidence="1">Muscle</tissue>
    </source>
</reference>
<keyword evidence="2" id="KW-1185">Reference proteome</keyword>
<organism evidence="1 2">
    <name type="scientific">Portunus trituberculatus</name>
    <name type="common">Swimming crab</name>
    <name type="synonym">Neptunus trituberculatus</name>
    <dbReference type="NCBI Taxonomy" id="210409"/>
    <lineage>
        <taxon>Eukaryota</taxon>
        <taxon>Metazoa</taxon>
        <taxon>Ecdysozoa</taxon>
        <taxon>Arthropoda</taxon>
        <taxon>Crustacea</taxon>
        <taxon>Multicrustacea</taxon>
        <taxon>Malacostraca</taxon>
        <taxon>Eumalacostraca</taxon>
        <taxon>Eucarida</taxon>
        <taxon>Decapoda</taxon>
        <taxon>Pleocyemata</taxon>
        <taxon>Brachyura</taxon>
        <taxon>Eubrachyura</taxon>
        <taxon>Portunoidea</taxon>
        <taxon>Portunidae</taxon>
        <taxon>Portuninae</taxon>
        <taxon>Portunus</taxon>
    </lineage>
</organism>
<accession>A0A5B7K9Y5</accession>
<comment type="caution">
    <text evidence="1">The sequence shown here is derived from an EMBL/GenBank/DDBJ whole genome shotgun (WGS) entry which is preliminary data.</text>
</comment>
<dbReference type="Proteomes" id="UP000324222">
    <property type="component" value="Unassembled WGS sequence"/>
</dbReference>
<dbReference type="AlphaFoldDB" id="A0A5B7K9Y5"/>
<proteinExistence type="predicted"/>
<evidence type="ECO:0000313" key="1">
    <source>
        <dbReference type="EMBL" id="MPD05423.1"/>
    </source>
</evidence>
<gene>
    <name evidence="1" type="ORF">E2C01_101163</name>
</gene>
<evidence type="ECO:0000313" key="2">
    <source>
        <dbReference type="Proteomes" id="UP000324222"/>
    </source>
</evidence>